<evidence type="ECO:0000313" key="2">
    <source>
        <dbReference type="EMBL" id="CDW79368.1"/>
    </source>
</evidence>
<dbReference type="OMA" id="QYIENIM"/>
<dbReference type="PANTHER" id="PTHR23011:SF28">
    <property type="entry name" value="CYCLIC NUCLEOTIDE-BINDING DOMAIN CONTAINING PROTEIN"/>
    <property type="match status" value="1"/>
</dbReference>
<dbReference type="InterPro" id="IPR018490">
    <property type="entry name" value="cNMP-bd_dom_sf"/>
</dbReference>
<keyword evidence="3" id="KW-1185">Reference proteome</keyword>
<feature type="domain" description="Cyclic nucleotide-binding" evidence="1">
    <location>
        <begin position="27"/>
        <end position="80"/>
    </location>
</feature>
<reference evidence="2 3" key="1">
    <citation type="submission" date="2014-06" db="EMBL/GenBank/DDBJ databases">
        <authorList>
            <person name="Swart Estienne"/>
        </authorList>
    </citation>
    <scope>NUCLEOTIDE SEQUENCE [LARGE SCALE GENOMIC DNA]</scope>
    <source>
        <strain evidence="2 3">130c</strain>
    </source>
</reference>
<dbReference type="Gene3D" id="2.60.120.10">
    <property type="entry name" value="Jelly Rolls"/>
    <property type="match status" value="2"/>
</dbReference>
<feature type="domain" description="Cyclic nucleotide-binding" evidence="1">
    <location>
        <begin position="175"/>
        <end position="217"/>
    </location>
</feature>
<dbReference type="SUPFAM" id="SSF51206">
    <property type="entry name" value="cAMP-binding domain-like"/>
    <property type="match status" value="2"/>
</dbReference>
<organism evidence="2 3">
    <name type="scientific">Stylonychia lemnae</name>
    <name type="common">Ciliate</name>
    <dbReference type="NCBI Taxonomy" id="5949"/>
    <lineage>
        <taxon>Eukaryota</taxon>
        <taxon>Sar</taxon>
        <taxon>Alveolata</taxon>
        <taxon>Ciliophora</taxon>
        <taxon>Intramacronucleata</taxon>
        <taxon>Spirotrichea</taxon>
        <taxon>Stichotrichia</taxon>
        <taxon>Sporadotrichida</taxon>
        <taxon>Oxytrichidae</taxon>
        <taxon>Stylonychinae</taxon>
        <taxon>Stylonychia</taxon>
    </lineage>
</organism>
<gene>
    <name evidence="2" type="primary">Contig6260.g6694</name>
    <name evidence="2" type="ORF">STYLEM_8355</name>
</gene>
<name>A0A078AEN6_STYLE</name>
<dbReference type="AlphaFoldDB" id="A0A078AEN6"/>
<feature type="domain" description="Cyclic nucleotide-binding" evidence="1">
    <location>
        <begin position="237"/>
        <end position="287"/>
    </location>
</feature>
<dbReference type="OrthoDB" id="2021138at2759"/>
<dbReference type="PROSITE" id="PS50042">
    <property type="entry name" value="CNMP_BINDING_3"/>
    <property type="match status" value="3"/>
</dbReference>
<dbReference type="PANTHER" id="PTHR23011">
    <property type="entry name" value="CYCLIC NUCLEOTIDE-BINDING DOMAIN CONTAINING PROTEIN"/>
    <property type="match status" value="1"/>
</dbReference>
<proteinExistence type="predicted"/>
<dbReference type="InterPro" id="IPR014710">
    <property type="entry name" value="RmlC-like_jellyroll"/>
</dbReference>
<sequence length="752" mass="87090">MDKLNTERMDQDFASQLSILRKCQFLINHRAEEPDFVDLLQKMTFENHGKDQQVYERGDSTEKVYIIFKGKIGFIVKDRNMSDIHAHRPDFEDHYESDQNYDAEGFNETTEYDIDYIQEEDESAPENLDDDEDFFLSGLNVKGQSSSKKCNNALNEMNVSNYSLHHLVQKLNTILQEGDLFGEEDVLQNKNERTASAICIQDCQIGVISKYQFSKLMSNIERRVFNEKINLLQKIPAFSKLTRTTLGKMSHFLNLKITPKDCLLFKEGDTADNVFIIQTGEFEVLKKYKIPEKNEEDIEKIKDNPLKAKKIQQRFFKAQKQNKEQEVSLYIIGNLNLLGEEDIVKPYIIQAKQFQNQQLMQPNQLSQLTQSYMKSQSSSSSRQPYQTNQSVIYTTSAKCISQTANVLSMKTEDFLKLQQHSQAWKQIMNDCETKIRKVAIRMVDKIKTTHLFEKQKSQGEIKLESKYTDYTSVDNYLTSKQKIQEKKQRLMKKTLQISTNNLMTNSFQDSKDVSFSLNNSINQNRQNIELSPVKRLESPKRLQQLQQSIIEKLPSLKSQNRVSSISQMPTNSINNSPKKENTQIQVNTKLLNSLKMRLQSQPTSPYTGPKPKYIRSNSIHRQSEDRFMNTAYTLKPNSKLKFYQMMNRKNKSIDKSVASNIHSTALGSTFVTHNNSINQDDNYLGGNNSVMNGTMFPSTKAQNIHSFRKTYNNSALTKISQNSQLEGRYTKDYVETQFNIKKKSVNERVSQF</sequence>
<protein>
    <recommendedName>
        <fullName evidence="1">Cyclic nucleotide-binding domain-containing protein</fullName>
    </recommendedName>
</protein>
<evidence type="ECO:0000313" key="3">
    <source>
        <dbReference type="Proteomes" id="UP000039865"/>
    </source>
</evidence>
<dbReference type="Proteomes" id="UP000039865">
    <property type="component" value="Unassembled WGS sequence"/>
</dbReference>
<dbReference type="InParanoid" id="A0A078AEN6"/>
<accession>A0A078AEN6</accession>
<dbReference type="EMBL" id="CCKQ01007929">
    <property type="protein sequence ID" value="CDW79368.1"/>
    <property type="molecule type" value="Genomic_DNA"/>
</dbReference>
<dbReference type="InterPro" id="IPR000595">
    <property type="entry name" value="cNMP-bd_dom"/>
</dbReference>
<evidence type="ECO:0000259" key="1">
    <source>
        <dbReference type="PROSITE" id="PS50042"/>
    </source>
</evidence>